<dbReference type="RefSeq" id="WP_344870467.1">
    <property type="nucleotide sequence ID" value="NZ_BAABAL010000003.1"/>
</dbReference>
<dbReference type="Proteomes" id="UP001501747">
    <property type="component" value="Unassembled WGS sequence"/>
</dbReference>
<accession>A0ABP7QRL1</accession>
<dbReference type="EMBL" id="BAABAL010000003">
    <property type="protein sequence ID" value="GAA3987043.1"/>
    <property type="molecule type" value="Genomic_DNA"/>
</dbReference>
<organism evidence="2 3">
    <name type="scientific">Allokutzneria multivorans</name>
    <dbReference type="NCBI Taxonomy" id="1142134"/>
    <lineage>
        <taxon>Bacteria</taxon>
        <taxon>Bacillati</taxon>
        <taxon>Actinomycetota</taxon>
        <taxon>Actinomycetes</taxon>
        <taxon>Pseudonocardiales</taxon>
        <taxon>Pseudonocardiaceae</taxon>
        <taxon>Allokutzneria</taxon>
    </lineage>
</organism>
<proteinExistence type="predicted"/>
<sequence length="94" mass="10035">MLKGIAILGSALAVAAGVTAPSAIAAPAPTPCGGYSTLGYLHYNHCDPNTRVMIWVDRINIGPYKDYAKCVGFGDHRIGPKPEFIDAWYHGKTC</sequence>
<feature type="chain" id="PRO_5045589256" description="Secreted protein" evidence="1">
    <location>
        <begin position="26"/>
        <end position="94"/>
    </location>
</feature>
<keyword evidence="3" id="KW-1185">Reference proteome</keyword>
<dbReference type="Pfam" id="PF19882">
    <property type="entry name" value="DUF6355"/>
    <property type="match status" value="1"/>
</dbReference>
<evidence type="ECO:0000313" key="2">
    <source>
        <dbReference type="EMBL" id="GAA3987043.1"/>
    </source>
</evidence>
<dbReference type="InterPro" id="IPR045935">
    <property type="entry name" value="DUF6355"/>
</dbReference>
<name>A0ABP7QRL1_9PSEU</name>
<protein>
    <recommendedName>
        <fullName evidence="4">Secreted protein</fullName>
    </recommendedName>
</protein>
<evidence type="ECO:0008006" key="4">
    <source>
        <dbReference type="Google" id="ProtNLM"/>
    </source>
</evidence>
<evidence type="ECO:0000256" key="1">
    <source>
        <dbReference type="SAM" id="SignalP"/>
    </source>
</evidence>
<evidence type="ECO:0000313" key="3">
    <source>
        <dbReference type="Proteomes" id="UP001501747"/>
    </source>
</evidence>
<keyword evidence="1" id="KW-0732">Signal</keyword>
<feature type="signal peptide" evidence="1">
    <location>
        <begin position="1"/>
        <end position="25"/>
    </location>
</feature>
<reference evidence="3" key="1">
    <citation type="journal article" date="2019" name="Int. J. Syst. Evol. Microbiol.">
        <title>The Global Catalogue of Microorganisms (GCM) 10K type strain sequencing project: providing services to taxonomists for standard genome sequencing and annotation.</title>
        <authorList>
            <consortium name="The Broad Institute Genomics Platform"/>
            <consortium name="The Broad Institute Genome Sequencing Center for Infectious Disease"/>
            <person name="Wu L."/>
            <person name="Ma J."/>
        </authorList>
    </citation>
    <scope>NUCLEOTIDE SEQUENCE [LARGE SCALE GENOMIC DNA]</scope>
    <source>
        <strain evidence="3">JCM 17342</strain>
    </source>
</reference>
<gene>
    <name evidence="2" type="ORF">GCM10022247_01700</name>
</gene>
<comment type="caution">
    <text evidence="2">The sequence shown here is derived from an EMBL/GenBank/DDBJ whole genome shotgun (WGS) entry which is preliminary data.</text>
</comment>